<evidence type="ECO:0000313" key="1">
    <source>
        <dbReference type="EMBL" id="MBR8644262.1"/>
    </source>
</evidence>
<protein>
    <submittedName>
        <fullName evidence="1">Uncharacterized protein</fullName>
    </submittedName>
</protein>
<proteinExistence type="predicted"/>
<reference evidence="1" key="1">
    <citation type="submission" date="2021-04" db="EMBL/GenBank/DDBJ databases">
        <title>Whole genome sequencing of Enterococci isolates from hospitalized patients.</title>
        <authorList>
            <person name="Ogoti B.M."/>
            <person name="Onyambu F.G."/>
        </authorList>
    </citation>
    <scope>NUCLEOTIDE SEQUENCE</scope>
    <source>
        <strain evidence="1">242</strain>
    </source>
</reference>
<dbReference type="AlphaFoldDB" id="A0A941FQD9"/>
<dbReference type="EMBL" id="JAGTPW010000006">
    <property type="protein sequence ID" value="MBR8644262.1"/>
    <property type="molecule type" value="Genomic_DNA"/>
</dbReference>
<accession>A0A941FQD9</accession>
<comment type="caution">
    <text evidence="1">The sequence shown here is derived from an EMBL/GenBank/DDBJ whole genome shotgun (WGS) entry which is preliminary data.</text>
</comment>
<dbReference type="Proteomes" id="UP000680045">
    <property type="component" value="Unassembled WGS sequence"/>
</dbReference>
<gene>
    <name evidence="1" type="ORF">KEH51_05265</name>
</gene>
<evidence type="ECO:0000313" key="2">
    <source>
        <dbReference type="Proteomes" id="UP000680045"/>
    </source>
</evidence>
<sequence length="104" mass="12382">MLKDKDGTHSYQKCMELLAKAKNRGEISGDEFFKCEQRLQWPGALGFDQYEIDQFYKLIKYWYSNPKDFKFYNLNDDILNGVIFSKNSERLSESIFIPSKEKFN</sequence>
<organism evidence="1 2">
    <name type="scientific">Peribacillus frigoritolerans</name>
    <dbReference type="NCBI Taxonomy" id="450367"/>
    <lineage>
        <taxon>Bacteria</taxon>
        <taxon>Bacillati</taxon>
        <taxon>Bacillota</taxon>
        <taxon>Bacilli</taxon>
        <taxon>Bacillales</taxon>
        <taxon>Bacillaceae</taxon>
        <taxon>Peribacillus</taxon>
    </lineage>
</organism>
<name>A0A941FQD9_9BACI</name>